<accession>A0A167SL29</accession>
<evidence type="ECO:0000256" key="2">
    <source>
        <dbReference type="ARBA" id="ARBA00004240"/>
    </source>
</evidence>
<dbReference type="InterPro" id="IPR052374">
    <property type="entry name" value="SERAC1"/>
</dbReference>
<gene>
    <name evidence="7" type="ORF">SPI_05919</name>
</gene>
<reference evidence="7 8" key="1">
    <citation type="journal article" date="2016" name="Genome Biol. Evol.">
        <title>Divergent and convergent evolution of fungal pathogenicity.</title>
        <authorList>
            <person name="Shang Y."/>
            <person name="Xiao G."/>
            <person name="Zheng P."/>
            <person name="Cen K."/>
            <person name="Zhan S."/>
            <person name="Wang C."/>
        </authorList>
    </citation>
    <scope>NUCLEOTIDE SEQUENCE [LARGE SCALE GENOMIC DNA]</scope>
    <source>
        <strain evidence="7 8">RCEF 264</strain>
    </source>
</reference>
<dbReference type="PANTHER" id="PTHR48182:SF2">
    <property type="entry name" value="PROTEIN SERAC1"/>
    <property type="match status" value="1"/>
</dbReference>
<comment type="caution">
    <text evidence="7">The sequence shown here is derived from an EMBL/GenBank/DDBJ whole genome shotgun (WGS) entry which is preliminary data.</text>
</comment>
<name>A0A167SL29_9HYPO</name>
<dbReference type="Proteomes" id="UP000076874">
    <property type="component" value="Unassembled WGS sequence"/>
</dbReference>
<dbReference type="GO" id="GO:0005783">
    <property type="term" value="C:endoplasmic reticulum"/>
    <property type="evidence" value="ECO:0007669"/>
    <property type="project" value="UniProtKB-SubCell"/>
</dbReference>
<dbReference type="GO" id="GO:0016020">
    <property type="term" value="C:membrane"/>
    <property type="evidence" value="ECO:0007669"/>
    <property type="project" value="UniProtKB-SubCell"/>
</dbReference>
<evidence type="ECO:0000256" key="1">
    <source>
        <dbReference type="ARBA" id="ARBA00004173"/>
    </source>
</evidence>
<protein>
    <submittedName>
        <fullName evidence="7">Uncharacterized protein</fullName>
    </submittedName>
</protein>
<dbReference type="OrthoDB" id="194358at2759"/>
<keyword evidence="8" id="KW-1185">Reference proteome</keyword>
<sequence>MFSHASLTVRLAGLPDNITRDFLERRAQDACHADTKMLSFFRRPQHAQQFPLRLSLSSQGDTRMATVTFPLGKSKERALKSLADWQVDDTFAGVTVLHSSTEPDLDICAVHGLNGNAFDTWAWEGSDMWLRDFLPEPRPTLHPGLARLRVMTFGYSSLVRDNTNTTGLYEWSSELLQSVSRMRRSDSVGARCLFRCLLPWP</sequence>
<evidence type="ECO:0000256" key="6">
    <source>
        <dbReference type="ARBA" id="ARBA00023136"/>
    </source>
</evidence>
<evidence type="ECO:0000256" key="5">
    <source>
        <dbReference type="ARBA" id="ARBA00023128"/>
    </source>
</evidence>
<evidence type="ECO:0000256" key="4">
    <source>
        <dbReference type="ARBA" id="ARBA00022824"/>
    </source>
</evidence>
<keyword evidence="4" id="KW-0256">Endoplasmic reticulum</keyword>
<organism evidence="7 8">
    <name type="scientific">Niveomyces insectorum RCEF 264</name>
    <dbReference type="NCBI Taxonomy" id="1081102"/>
    <lineage>
        <taxon>Eukaryota</taxon>
        <taxon>Fungi</taxon>
        <taxon>Dikarya</taxon>
        <taxon>Ascomycota</taxon>
        <taxon>Pezizomycotina</taxon>
        <taxon>Sordariomycetes</taxon>
        <taxon>Hypocreomycetidae</taxon>
        <taxon>Hypocreales</taxon>
        <taxon>Cordycipitaceae</taxon>
        <taxon>Niveomyces</taxon>
    </lineage>
</organism>
<keyword evidence="6" id="KW-0472">Membrane</keyword>
<dbReference type="EMBL" id="AZHD01000010">
    <property type="protein sequence ID" value="OAA59721.1"/>
    <property type="molecule type" value="Genomic_DNA"/>
</dbReference>
<evidence type="ECO:0000313" key="7">
    <source>
        <dbReference type="EMBL" id="OAA59721.1"/>
    </source>
</evidence>
<comment type="subcellular location">
    <subcellularLocation>
        <location evidence="2">Endoplasmic reticulum</location>
    </subcellularLocation>
    <subcellularLocation>
        <location evidence="3">Membrane</location>
    </subcellularLocation>
    <subcellularLocation>
        <location evidence="1">Mitochondrion</location>
    </subcellularLocation>
</comment>
<evidence type="ECO:0000313" key="8">
    <source>
        <dbReference type="Proteomes" id="UP000076874"/>
    </source>
</evidence>
<keyword evidence="5" id="KW-0496">Mitochondrion</keyword>
<proteinExistence type="predicted"/>
<dbReference type="AlphaFoldDB" id="A0A167SL29"/>
<dbReference type="PANTHER" id="PTHR48182">
    <property type="entry name" value="PROTEIN SERAC1"/>
    <property type="match status" value="1"/>
</dbReference>
<dbReference type="GO" id="GO:0005739">
    <property type="term" value="C:mitochondrion"/>
    <property type="evidence" value="ECO:0007669"/>
    <property type="project" value="UniProtKB-SubCell"/>
</dbReference>
<evidence type="ECO:0000256" key="3">
    <source>
        <dbReference type="ARBA" id="ARBA00004370"/>
    </source>
</evidence>